<proteinExistence type="predicted"/>
<dbReference type="Proteomes" id="UP000325902">
    <property type="component" value="Unassembled WGS sequence"/>
</dbReference>
<dbReference type="AlphaFoldDB" id="A0A5N5CUV3"/>
<dbReference type="Gene3D" id="3.40.50.1820">
    <property type="entry name" value="alpha/beta hydrolase"/>
    <property type="match status" value="1"/>
</dbReference>
<protein>
    <recommendedName>
        <fullName evidence="3">Alpha/beta hydrolase fold-3 domain-containing protein</fullName>
    </recommendedName>
</protein>
<gene>
    <name evidence="1" type="ORF">DBV05_g12198</name>
</gene>
<organism evidence="1 2">
    <name type="scientific">Lasiodiplodia theobromae</name>
    <dbReference type="NCBI Taxonomy" id="45133"/>
    <lineage>
        <taxon>Eukaryota</taxon>
        <taxon>Fungi</taxon>
        <taxon>Dikarya</taxon>
        <taxon>Ascomycota</taxon>
        <taxon>Pezizomycotina</taxon>
        <taxon>Dothideomycetes</taxon>
        <taxon>Dothideomycetes incertae sedis</taxon>
        <taxon>Botryosphaeriales</taxon>
        <taxon>Botryosphaeriaceae</taxon>
        <taxon>Lasiodiplodia</taxon>
    </lineage>
</organism>
<comment type="caution">
    <text evidence="1">The sequence shown here is derived from an EMBL/GenBank/DDBJ whole genome shotgun (WGS) entry which is preliminary data.</text>
</comment>
<reference evidence="1 2" key="1">
    <citation type="journal article" date="2019" name="Sci. Rep.">
        <title>A multi-omics analysis of the grapevine pathogen Lasiodiplodia theobromae reveals that temperature affects the expression of virulence- and pathogenicity-related genes.</title>
        <authorList>
            <person name="Felix C."/>
            <person name="Meneses R."/>
            <person name="Goncalves M.F.M."/>
            <person name="Tilleman L."/>
            <person name="Duarte A.S."/>
            <person name="Jorrin-Novo J.V."/>
            <person name="Van de Peer Y."/>
            <person name="Deforce D."/>
            <person name="Van Nieuwerburgh F."/>
            <person name="Esteves A.C."/>
            <person name="Alves A."/>
        </authorList>
    </citation>
    <scope>NUCLEOTIDE SEQUENCE [LARGE SCALE GENOMIC DNA]</scope>
    <source>
        <strain evidence="1 2">LA-SOL3</strain>
    </source>
</reference>
<dbReference type="SUPFAM" id="SSF53474">
    <property type="entry name" value="alpha/beta-Hydrolases"/>
    <property type="match status" value="1"/>
</dbReference>
<dbReference type="OrthoDB" id="19653at2759"/>
<name>A0A5N5CUV3_9PEZI</name>
<evidence type="ECO:0000313" key="2">
    <source>
        <dbReference type="Proteomes" id="UP000325902"/>
    </source>
</evidence>
<keyword evidence="2" id="KW-1185">Reference proteome</keyword>
<dbReference type="EMBL" id="VCHE01000224">
    <property type="protein sequence ID" value="KAB2569127.1"/>
    <property type="molecule type" value="Genomic_DNA"/>
</dbReference>
<sequence>MLNYHLLPQASIDDVLAEIEDQPPPQTVLSTQTSAIVLADTNRILATGDSAGGYISLMLGLAHPTAICAPTAEYPLTDAADP</sequence>
<accession>A0A5N5CUV3</accession>
<evidence type="ECO:0000313" key="1">
    <source>
        <dbReference type="EMBL" id="KAB2569127.1"/>
    </source>
</evidence>
<dbReference type="InterPro" id="IPR029058">
    <property type="entry name" value="AB_hydrolase_fold"/>
</dbReference>
<evidence type="ECO:0008006" key="3">
    <source>
        <dbReference type="Google" id="ProtNLM"/>
    </source>
</evidence>